<reference evidence="1" key="2">
    <citation type="submission" date="2025-09" db="UniProtKB">
        <authorList>
            <consortium name="EnsemblPlants"/>
        </authorList>
    </citation>
    <scope>IDENTIFICATION</scope>
</reference>
<dbReference type="EnsemblPlants" id="AVESA.00010b.r2.5CG0920080.1">
    <property type="protein sequence ID" value="AVESA.00010b.r2.5CG0920080.1.CDS.1"/>
    <property type="gene ID" value="AVESA.00010b.r2.5CG0920080"/>
</dbReference>
<name>A0ACD5Y0N7_AVESA</name>
<organism evidence="1 2">
    <name type="scientific">Avena sativa</name>
    <name type="common">Oat</name>
    <dbReference type="NCBI Taxonomy" id="4498"/>
    <lineage>
        <taxon>Eukaryota</taxon>
        <taxon>Viridiplantae</taxon>
        <taxon>Streptophyta</taxon>
        <taxon>Embryophyta</taxon>
        <taxon>Tracheophyta</taxon>
        <taxon>Spermatophyta</taxon>
        <taxon>Magnoliopsida</taxon>
        <taxon>Liliopsida</taxon>
        <taxon>Poales</taxon>
        <taxon>Poaceae</taxon>
        <taxon>BOP clade</taxon>
        <taxon>Pooideae</taxon>
        <taxon>Poodae</taxon>
        <taxon>Poeae</taxon>
        <taxon>Poeae Chloroplast Group 1 (Aveneae type)</taxon>
        <taxon>Aveninae</taxon>
        <taxon>Avena</taxon>
    </lineage>
</organism>
<sequence length="113" mass="13193">MTSNKHFFQYGIFNIKVGSQIRFWEDIWLGQTTLHEQYPALYSIVRHKGDTLSTVLGTNPPNVCFRRSLIGPRLVSWNNLLLRLSTIQLSEGVDELKWKLLVVNFLWTQCIEL</sequence>
<evidence type="ECO:0000313" key="2">
    <source>
        <dbReference type="Proteomes" id="UP001732700"/>
    </source>
</evidence>
<accession>A0ACD5Y0N7</accession>
<reference evidence="1" key="1">
    <citation type="submission" date="2021-05" db="EMBL/GenBank/DDBJ databases">
        <authorList>
            <person name="Scholz U."/>
            <person name="Mascher M."/>
            <person name="Fiebig A."/>
        </authorList>
    </citation>
    <scope>NUCLEOTIDE SEQUENCE [LARGE SCALE GENOMIC DNA]</scope>
</reference>
<evidence type="ECO:0000313" key="1">
    <source>
        <dbReference type="EnsemblPlants" id="AVESA.00010b.r2.5CG0920080.1.CDS.1"/>
    </source>
</evidence>
<proteinExistence type="predicted"/>
<protein>
    <submittedName>
        <fullName evidence="1">Uncharacterized protein</fullName>
    </submittedName>
</protein>
<keyword evidence="2" id="KW-1185">Reference proteome</keyword>
<dbReference type="Proteomes" id="UP001732700">
    <property type="component" value="Chromosome 5C"/>
</dbReference>